<dbReference type="SMART" id="SM00387">
    <property type="entry name" value="HATPase_c"/>
    <property type="match status" value="1"/>
</dbReference>
<dbReference type="GO" id="GO:0000160">
    <property type="term" value="P:phosphorelay signal transduction system"/>
    <property type="evidence" value="ECO:0007669"/>
    <property type="project" value="UniProtKB-KW"/>
</dbReference>
<dbReference type="CDD" id="cd16917">
    <property type="entry name" value="HATPase_UhpB-NarQ-NarX-like"/>
    <property type="match status" value="1"/>
</dbReference>
<keyword evidence="4" id="KW-0175">Coiled coil</keyword>
<dbReference type="InterPro" id="IPR003594">
    <property type="entry name" value="HATPase_dom"/>
</dbReference>
<proteinExistence type="predicted"/>
<protein>
    <submittedName>
        <fullName evidence="7">Histidine kinase</fullName>
    </submittedName>
</protein>
<keyword evidence="3" id="KW-0902">Two-component regulatory system</keyword>
<keyword evidence="2 7" id="KW-0418">Kinase</keyword>
<evidence type="ECO:0000259" key="6">
    <source>
        <dbReference type="SMART" id="SM00387"/>
    </source>
</evidence>
<dbReference type="PANTHER" id="PTHR24421">
    <property type="entry name" value="NITRATE/NITRITE SENSOR PROTEIN NARX-RELATED"/>
    <property type="match status" value="1"/>
</dbReference>
<dbReference type="EMBL" id="STFG01000005">
    <property type="protein sequence ID" value="THU02822.1"/>
    <property type="molecule type" value="Genomic_DNA"/>
</dbReference>
<reference evidence="7 8" key="1">
    <citation type="journal article" date="2015" name="Antonie Van Leeuwenhoek">
        <title>Lampropedia puyangensis sp. nov., isolated from symptomatic bark of Populus ? euramericana canker and emended description of Lampropedia hyalina (Ehrenberg 1832) Lee et al. 2004.</title>
        <authorList>
            <person name="Li Y."/>
            <person name="Wang T."/>
            <person name="Piao C.G."/>
            <person name="Wang L.F."/>
            <person name="Tian G.Z."/>
            <person name="Zhu T.H."/>
            <person name="Guo M.W."/>
        </authorList>
    </citation>
    <scope>NUCLEOTIDE SEQUENCE [LARGE SCALE GENOMIC DNA]</scope>
    <source>
        <strain evidence="7 8">2-bin</strain>
    </source>
</reference>
<dbReference type="RefSeq" id="WP_136573022.1">
    <property type="nucleotide sequence ID" value="NZ_STFG01000005.1"/>
</dbReference>
<name>A0A4S8FB45_9BURK</name>
<feature type="coiled-coil region" evidence="4">
    <location>
        <begin position="422"/>
        <end position="456"/>
    </location>
</feature>
<feature type="transmembrane region" description="Helical" evidence="5">
    <location>
        <begin position="388"/>
        <end position="409"/>
    </location>
</feature>
<evidence type="ECO:0000256" key="5">
    <source>
        <dbReference type="SAM" id="Phobius"/>
    </source>
</evidence>
<feature type="transmembrane region" description="Helical" evidence="5">
    <location>
        <begin position="200"/>
        <end position="223"/>
    </location>
</feature>
<evidence type="ECO:0000313" key="7">
    <source>
        <dbReference type="EMBL" id="THU02822.1"/>
    </source>
</evidence>
<dbReference type="InterPro" id="IPR036890">
    <property type="entry name" value="HATPase_C_sf"/>
</dbReference>
<dbReference type="Pfam" id="PF02518">
    <property type="entry name" value="HATPase_c"/>
    <property type="match status" value="1"/>
</dbReference>
<comment type="caution">
    <text evidence="7">The sequence shown here is derived from an EMBL/GenBank/DDBJ whole genome shotgun (WGS) entry which is preliminary data.</text>
</comment>
<feature type="transmembrane region" description="Helical" evidence="5">
    <location>
        <begin position="303"/>
        <end position="326"/>
    </location>
</feature>
<accession>A0A4S8FB45</accession>
<feature type="transmembrane region" description="Helical" evidence="5">
    <location>
        <begin position="332"/>
        <end position="349"/>
    </location>
</feature>
<feature type="transmembrane region" description="Helical" evidence="5">
    <location>
        <begin position="272"/>
        <end position="291"/>
    </location>
</feature>
<dbReference type="Proteomes" id="UP000308917">
    <property type="component" value="Unassembled WGS sequence"/>
</dbReference>
<evidence type="ECO:0000256" key="4">
    <source>
        <dbReference type="SAM" id="Coils"/>
    </source>
</evidence>
<dbReference type="Gene3D" id="3.30.565.10">
    <property type="entry name" value="Histidine kinase-like ATPase, C-terminal domain"/>
    <property type="match status" value="1"/>
</dbReference>
<evidence type="ECO:0000313" key="8">
    <source>
        <dbReference type="Proteomes" id="UP000308917"/>
    </source>
</evidence>
<keyword evidence="8" id="KW-1185">Reference proteome</keyword>
<dbReference type="GO" id="GO:0016301">
    <property type="term" value="F:kinase activity"/>
    <property type="evidence" value="ECO:0007669"/>
    <property type="project" value="UniProtKB-KW"/>
</dbReference>
<sequence length="666" mass="73624">MARQRTGSVLGSCGVKYALWLVAFILVWPLHARAAEDVVNACTPQIVAIQAARADPETPEIRPVQGWVDVKVPEVWFRRWLGWGGSVWYRIDWKRAAESVCEDSTSPVALGIDGIMVAGEVFSNNDLLWRDASLVEPLSRSWNVPRWGILPASSLHTGINSVWVRAVGAIGVSSGLGPVRLGEVHDVAEKYNSALWRQRLVYFINAVLCTMAAALFLLVWAVGRRGRSQAQGTDINAYGWFGLMALCWLAYLTTYLAPSPWPWPDSLARARFSQVALIGYALCVCIFTFRFGGQHFPRIEKILYGLAALGTAVLALLPHEAVMHWLNPLWQATMWVILLNGLQFQWHAWRPRQGRIHVSHRLLAVCWLVFVVVGVATQLSFVDMWQVARYWAALSGLSVIGLVMLLLGAQLVRQMRSMALFNRSLEERVAQARNELEQAQGRAHAQALENAKLQERMRIAHDLHDGLGASLVRGMALVEQAGQTLPNDRVLSLFKTLRDDLRQVIDYGSSAGATVPDTPVQWVAPLRHRFTHILDELDVASEWNISPQWPAPYLPSALQCLGLTRLMEEALSNVIKHSHARHLRVAIETGIATPRQEGVLVVRIEDDGTGFDVAAVRQAGLSVGMRSMAARSERIGAQLQVTSSPCGTMVSVLMVLAVAPASAAKT</sequence>
<keyword evidence="5" id="KW-0472">Membrane</keyword>
<feature type="transmembrane region" description="Helical" evidence="5">
    <location>
        <begin position="235"/>
        <end position="252"/>
    </location>
</feature>
<dbReference type="Gene3D" id="1.20.5.1930">
    <property type="match status" value="1"/>
</dbReference>
<gene>
    <name evidence="7" type="ORF">E9531_06895</name>
</gene>
<feature type="domain" description="Histidine kinase/HSP90-like ATPase" evidence="6">
    <location>
        <begin position="558"/>
        <end position="658"/>
    </location>
</feature>
<evidence type="ECO:0000256" key="1">
    <source>
        <dbReference type="ARBA" id="ARBA00022679"/>
    </source>
</evidence>
<dbReference type="AlphaFoldDB" id="A0A4S8FB45"/>
<dbReference type="OrthoDB" id="8697484at2"/>
<feature type="transmembrane region" description="Helical" evidence="5">
    <location>
        <begin position="361"/>
        <end position="382"/>
    </location>
</feature>
<organism evidence="7 8">
    <name type="scientific">Lampropedia puyangensis</name>
    <dbReference type="NCBI Taxonomy" id="1330072"/>
    <lineage>
        <taxon>Bacteria</taxon>
        <taxon>Pseudomonadati</taxon>
        <taxon>Pseudomonadota</taxon>
        <taxon>Betaproteobacteria</taxon>
        <taxon>Burkholderiales</taxon>
        <taxon>Comamonadaceae</taxon>
        <taxon>Lampropedia</taxon>
    </lineage>
</organism>
<evidence type="ECO:0000256" key="2">
    <source>
        <dbReference type="ARBA" id="ARBA00022777"/>
    </source>
</evidence>
<keyword evidence="1" id="KW-0808">Transferase</keyword>
<dbReference type="SUPFAM" id="SSF55874">
    <property type="entry name" value="ATPase domain of HSP90 chaperone/DNA topoisomerase II/histidine kinase"/>
    <property type="match status" value="1"/>
</dbReference>
<evidence type="ECO:0000256" key="3">
    <source>
        <dbReference type="ARBA" id="ARBA00023012"/>
    </source>
</evidence>
<keyword evidence="5" id="KW-1133">Transmembrane helix</keyword>
<keyword evidence="5" id="KW-0812">Transmembrane</keyword>
<dbReference type="InterPro" id="IPR050482">
    <property type="entry name" value="Sensor_HK_TwoCompSys"/>
</dbReference>